<gene>
    <name evidence="2" type="ORF">IHV25_00495</name>
</gene>
<evidence type="ECO:0000313" key="2">
    <source>
        <dbReference type="EMBL" id="MBE1236139.1"/>
    </source>
</evidence>
<dbReference type="AlphaFoldDB" id="A0A8J7CCU1"/>
<feature type="coiled-coil region" evidence="1">
    <location>
        <begin position="6"/>
        <end position="61"/>
    </location>
</feature>
<dbReference type="RefSeq" id="WP_192533020.1">
    <property type="nucleotide sequence ID" value="NZ_JACZHT010000001.1"/>
</dbReference>
<dbReference type="InterPro" id="IPR038444">
    <property type="entry name" value="DUF465_sf"/>
</dbReference>
<evidence type="ECO:0000313" key="3">
    <source>
        <dbReference type="Proteomes" id="UP000631034"/>
    </source>
</evidence>
<proteinExistence type="predicted"/>
<keyword evidence="1" id="KW-0175">Coiled coil</keyword>
<protein>
    <submittedName>
        <fullName evidence="2">DUF465 domain-containing protein</fullName>
    </submittedName>
</protein>
<sequence length="68" mass="7925">MDAHEIEKLKAMVDALRREHRDLDDVIRDSLAEAAVDMLQLQRLKKRKLALKDQIVHLETRLIPDIIA</sequence>
<dbReference type="Gene3D" id="6.10.280.50">
    <property type="match status" value="1"/>
</dbReference>
<comment type="caution">
    <text evidence="2">The sequence shown here is derived from an EMBL/GenBank/DDBJ whole genome shotgun (WGS) entry which is preliminary data.</text>
</comment>
<accession>A0A8J7CCU1</accession>
<dbReference type="Pfam" id="PF04325">
    <property type="entry name" value="DUF465"/>
    <property type="match status" value="1"/>
</dbReference>
<reference evidence="2" key="1">
    <citation type="submission" date="2020-10" db="EMBL/GenBank/DDBJ databases">
        <title>Genome sequence of the unusual species of purple photosynthetic bacteria, Phaeovibrio sulfidiphilus DSM 23193, type strain.</title>
        <authorList>
            <person name="Kyndt J.A."/>
            <person name="Meyer T.E."/>
        </authorList>
    </citation>
    <scope>NUCLEOTIDE SEQUENCE</scope>
    <source>
        <strain evidence="2">DSM 23193</strain>
    </source>
</reference>
<dbReference type="EMBL" id="JACZHT010000001">
    <property type="protein sequence ID" value="MBE1236139.1"/>
    <property type="molecule type" value="Genomic_DNA"/>
</dbReference>
<keyword evidence="3" id="KW-1185">Reference proteome</keyword>
<dbReference type="InterPro" id="IPR007420">
    <property type="entry name" value="DUF465"/>
</dbReference>
<name>A0A8J7CCU1_9PROT</name>
<evidence type="ECO:0000256" key="1">
    <source>
        <dbReference type="SAM" id="Coils"/>
    </source>
</evidence>
<organism evidence="2 3">
    <name type="scientific">Phaeovibrio sulfidiphilus</name>
    <dbReference type="NCBI Taxonomy" id="1220600"/>
    <lineage>
        <taxon>Bacteria</taxon>
        <taxon>Pseudomonadati</taxon>
        <taxon>Pseudomonadota</taxon>
        <taxon>Alphaproteobacteria</taxon>
        <taxon>Rhodospirillales</taxon>
        <taxon>Rhodospirillaceae</taxon>
        <taxon>Phaeovibrio</taxon>
    </lineage>
</organism>
<dbReference type="Proteomes" id="UP000631034">
    <property type="component" value="Unassembled WGS sequence"/>
</dbReference>